<comment type="caution">
    <text evidence="2">The sequence shown here is derived from an EMBL/GenBank/DDBJ whole genome shotgun (WGS) entry which is preliminary data.</text>
</comment>
<evidence type="ECO:0000313" key="2">
    <source>
        <dbReference type="EMBL" id="TBO31138.1"/>
    </source>
</evidence>
<keyword evidence="1" id="KW-0732">Signal</keyword>
<feature type="signal peptide" evidence="1">
    <location>
        <begin position="1"/>
        <end position="28"/>
    </location>
</feature>
<protein>
    <submittedName>
        <fullName evidence="2">Uncharacterized protein</fullName>
    </submittedName>
</protein>
<sequence length="195" mass="21607">MGFARWRSCLTGGVIGGLAALGSAVVCASEVDAGRAPCVFVSGGLGDDAPAPPADSPEALAARVWYDLDLQLTEQLQQVMVEQGYRVQPYAVPFADTATQRRTIHQQWQASGCDWLVQVAHTVGERQGQAYFGYDFTVALQQSRGRRVESLFNQRPRFVRDRDNLLNFRTREVVESFLKDVNSRRLLEGARTSGR</sequence>
<feature type="chain" id="PRO_5020275951" evidence="1">
    <location>
        <begin position="29"/>
        <end position="195"/>
    </location>
</feature>
<evidence type="ECO:0000313" key="3">
    <source>
        <dbReference type="Proteomes" id="UP000292120"/>
    </source>
</evidence>
<reference evidence="2 3" key="1">
    <citation type="submission" date="2019-02" db="EMBL/GenBank/DDBJ databases">
        <title>Aquabacterium sp. strain KMB7.</title>
        <authorList>
            <person name="Chen W.-M."/>
        </authorList>
    </citation>
    <scope>NUCLEOTIDE SEQUENCE [LARGE SCALE GENOMIC DNA]</scope>
    <source>
        <strain evidence="2 3">KMB7</strain>
    </source>
</reference>
<name>A0A4V2JFM9_9BURK</name>
<accession>A0A4V2JFM9</accession>
<gene>
    <name evidence="2" type="ORF">EYS42_07760</name>
</gene>
<dbReference type="Proteomes" id="UP000292120">
    <property type="component" value="Unassembled WGS sequence"/>
</dbReference>
<dbReference type="EMBL" id="SIXI01000003">
    <property type="protein sequence ID" value="TBO31138.1"/>
    <property type="molecule type" value="Genomic_DNA"/>
</dbReference>
<dbReference type="AlphaFoldDB" id="A0A4V2JFM9"/>
<organism evidence="2 3">
    <name type="scientific">Aquabacterium lacunae</name>
    <dbReference type="NCBI Taxonomy" id="2528630"/>
    <lineage>
        <taxon>Bacteria</taxon>
        <taxon>Pseudomonadati</taxon>
        <taxon>Pseudomonadota</taxon>
        <taxon>Betaproteobacteria</taxon>
        <taxon>Burkholderiales</taxon>
        <taxon>Aquabacterium</taxon>
    </lineage>
</organism>
<proteinExistence type="predicted"/>
<dbReference type="RefSeq" id="WP_130967517.1">
    <property type="nucleotide sequence ID" value="NZ_SIXI01000003.1"/>
</dbReference>
<evidence type="ECO:0000256" key="1">
    <source>
        <dbReference type="SAM" id="SignalP"/>
    </source>
</evidence>
<keyword evidence="3" id="KW-1185">Reference proteome</keyword>